<evidence type="ECO:0000313" key="3">
    <source>
        <dbReference type="Proteomes" id="UP000001058"/>
    </source>
</evidence>
<dbReference type="AlphaFoldDB" id="D8UAN4"/>
<organism evidence="3">
    <name type="scientific">Volvox carteri f. nagariensis</name>
    <dbReference type="NCBI Taxonomy" id="3068"/>
    <lineage>
        <taxon>Eukaryota</taxon>
        <taxon>Viridiplantae</taxon>
        <taxon>Chlorophyta</taxon>
        <taxon>core chlorophytes</taxon>
        <taxon>Chlorophyceae</taxon>
        <taxon>CS clade</taxon>
        <taxon>Chlamydomonadales</taxon>
        <taxon>Volvocaceae</taxon>
        <taxon>Volvox</taxon>
    </lineage>
</organism>
<gene>
    <name evidence="2" type="ORF">VOLCADRAFT_96642</name>
</gene>
<evidence type="ECO:0000256" key="1">
    <source>
        <dbReference type="SAM" id="MobiDB-lite"/>
    </source>
</evidence>
<feature type="region of interest" description="Disordered" evidence="1">
    <location>
        <begin position="66"/>
        <end position="169"/>
    </location>
</feature>
<keyword evidence="3" id="KW-1185">Reference proteome</keyword>
<accession>D8UAN4</accession>
<protein>
    <submittedName>
        <fullName evidence="2">Uncharacterized protein</fullName>
    </submittedName>
</protein>
<proteinExistence type="predicted"/>
<feature type="region of interest" description="Disordered" evidence="1">
    <location>
        <begin position="1"/>
        <end position="25"/>
    </location>
</feature>
<dbReference type="GeneID" id="9614464"/>
<reference evidence="2 3" key="1">
    <citation type="journal article" date="2010" name="Science">
        <title>Genomic analysis of organismal complexity in the multicellular green alga Volvox carteri.</title>
        <authorList>
            <person name="Prochnik S.E."/>
            <person name="Umen J."/>
            <person name="Nedelcu A.M."/>
            <person name="Hallmann A."/>
            <person name="Miller S.M."/>
            <person name="Nishii I."/>
            <person name="Ferris P."/>
            <person name="Kuo A."/>
            <person name="Mitros T."/>
            <person name="Fritz-Laylin L.K."/>
            <person name="Hellsten U."/>
            <person name="Chapman J."/>
            <person name="Simakov O."/>
            <person name="Rensing S.A."/>
            <person name="Terry A."/>
            <person name="Pangilinan J."/>
            <person name="Kapitonov V."/>
            <person name="Jurka J."/>
            <person name="Salamov A."/>
            <person name="Shapiro H."/>
            <person name="Schmutz J."/>
            <person name="Grimwood J."/>
            <person name="Lindquist E."/>
            <person name="Lucas S."/>
            <person name="Grigoriev I.V."/>
            <person name="Schmitt R."/>
            <person name="Kirk D."/>
            <person name="Rokhsar D.S."/>
        </authorList>
    </citation>
    <scope>NUCLEOTIDE SEQUENCE [LARGE SCALE GENOMIC DNA]</scope>
    <source>
        <strain evidence="3">f. Nagariensis / Eve</strain>
    </source>
</reference>
<feature type="compositionally biased region" description="Basic and acidic residues" evidence="1">
    <location>
        <begin position="113"/>
        <end position="122"/>
    </location>
</feature>
<dbReference type="RefSeq" id="XP_002955758.1">
    <property type="nucleotide sequence ID" value="XM_002955712.1"/>
</dbReference>
<dbReference type="KEGG" id="vcn:VOLCADRAFT_96642"/>
<sequence length="196" mass="21099">MAQARRPRSRRYYPSFEPGPNSHHAGLVPDRGLAAAGHHHYCHCRVHQEQLGEGLQLHEKVARHDREVAGSGTENTRGGPADDIPELGGAAGVIGPHGEMGAEYGLRTPPCGEHQKQQDVDARSLAAVASLAPPKGAAAERRGKGGRAPPPPPPPSSVQLPPGPFLPSHYVASLDELKQHNYPLPYLEEEEEEEEE</sequence>
<dbReference type="InParanoid" id="D8UAN4"/>
<feature type="compositionally biased region" description="Basic residues" evidence="1">
    <location>
        <begin position="1"/>
        <end position="11"/>
    </location>
</feature>
<feature type="compositionally biased region" description="Pro residues" evidence="1">
    <location>
        <begin position="148"/>
        <end position="165"/>
    </location>
</feature>
<dbReference type="OrthoDB" id="542816at2759"/>
<name>D8UAN4_VOLCA</name>
<dbReference type="EMBL" id="GL378375">
    <property type="protein sequence ID" value="EFJ43183.1"/>
    <property type="molecule type" value="Genomic_DNA"/>
</dbReference>
<dbReference type="Proteomes" id="UP000001058">
    <property type="component" value="Unassembled WGS sequence"/>
</dbReference>
<evidence type="ECO:0000313" key="2">
    <source>
        <dbReference type="EMBL" id="EFJ43183.1"/>
    </source>
</evidence>